<gene>
    <name evidence="1" type="ORF">KAR29_02730</name>
</gene>
<dbReference type="Gene3D" id="3.30.70.120">
    <property type="match status" value="1"/>
</dbReference>
<dbReference type="InterPro" id="IPR011322">
    <property type="entry name" value="N-reg_PII-like_a/b"/>
</dbReference>
<reference evidence="2" key="1">
    <citation type="submission" date="2021-04" db="EMBL/GenBank/DDBJ databases">
        <title>A novel Synergistetes isolate from a pyrite-forming mixed culture.</title>
        <authorList>
            <person name="Bunk B."/>
            <person name="Sproer C."/>
            <person name="Spring S."/>
            <person name="Pester M."/>
        </authorList>
    </citation>
    <scope>NUCLEOTIDE SEQUENCE [LARGE SCALE GENOMIC DNA]</scope>
    <source>
        <strain evidence="2">J.5.4.2-T.3.5.2</strain>
    </source>
</reference>
<dbReference type="SUPFAM" id="SSF54913">
    <property type="entry name" value="GlnB-like"/>
    <property type="match status" value="1"/>
</dbReference>
<dbReference type="InterPro" id="IPR015867">
    <property type="entry name" value="N-reg_PII/ATP_PRibTrfase_C"/>
</dbReference>
<accession>A0A9Q7ANU2</accession>
<dbReference type="Proteomes" id="UP000671879">
    <property type="component" value="Chromosome"/>
</dbReference>
<evidence type="ECO:0000313" key="2">
    <source>
        <dbReference type="Proteomes" id="UP000671879"/>
    </source>
</evidence>
<name>A0A9Q7ANU2_9BACT</name>
<keyword evidence="2" id="KW-1185">Reference proteome</keyword>
<organism evidence="1 2">
    <name type="scientific">Aminithiophilus ramosus</name>
    <dbReference type="NCBI Taxonomy" id="3029084"/>
    <lineage>
        <taxon>Bacteria</taxon>
        <taxon>Thermotogati</taxon>
        <taxon>Synergistota</taxon>
        <taxon>Synergistia</taxon>
        <taxon>Synergistales</taxon>
        <taxon>Aminithiophilaceae</taxon>
        <taxon>Aminithiophilus</taxon>
    </lineage>
</organism>
<dbReference type="AlphaFoldDB" id="A0A9Q7ANU2"/>
<protein>
    <submittedName>
        <fullName evidence="1">Uncharacterized protein</fullName>
    </submittedName>
</protein>
<sequence>MKGLWIFCNESISEEVIALFEEGGVEGYTAWPAVLGCHRGCKTRWNDAVFPGRNWAFFVAEEDSLIAGLVERLKLFKGRDEIHRAGIRAFVQPLEERL</sequence>
<dbReference type="RefSeq" id="WP_274374119.1">
    <property type="nucleotide sequence ID" value="NZ_CP072943.1"/>
</dbReference>
<evidence type="ECO:0000313" key="1">
    <source>
        <dbReference type="EMBL" id="QTX32857.1"/>
    </source>
</evidence>
<proteinExistence type="predicted"/>
<dbReference type="EMBL" id="CP072943">
    <property type="protein sequence ID" value="QTX32857.1"/>
    <property type="molecule type" value="Genomic_DNA"/>
</dbReference>
<dbReference type="NCBIfam" id="NF045581">
    <property type="entry name" value="PG0541_fam"/>
    <property type="match status" value="1"/>
</dbReference>
<dbReference type="KEGG" id="aram:KAR29_02730"/>